<feature type="domain" description="Cupin type-2" evidence="1">
    <location>
        <begin position="46"/>
        <end position="103"/>
    </location>
</feature>
<reference evidence="2" key="1">
    <citation type="journal article" date="2022" name="ISME J.">
        <title>Identification of active gaseous-alkane degraders at natural gas seeps.</title>
        <authorList>
            <person name="Farhan Ul Haque M."/>
            <person name="Hernandez M."/>
            <person name="Crombie A.T."/>
            <person name="Murrell J.C."/>
        </authorList>
    </citation>
    <scope>NUCLEOTIDE SEQUENCE</scope>
    <source>
        <strain evidence="2">PC2</strain>
    </source>
</reference>
<organism evidence="2 3">
    <name type="scientific">Candidatus Rhodoblastus alkanivorans</name>
    <dbReference type="NCBI Taxonomy" id="2954117"/>
    <lineage>
        <taxon>Bacteria</taxon>
        <taxon>Pseudomonadati</taxon>
        <taxon>Pseudomonadota</taxon>
        <taxon>Alphaproteobacteria</taxon>
        <taxon>Hyphomicrobiales</taxon>
        <taxon>Rhodoblastaceae</taxon>
        <taxon>Rhodoblastus</taxon>
    </lineage>
</organism>
<dbReference type="Pfam" id="PF07883">
    <property type="entry name" value="Cupin_2"/>
    <property type="match status" value="1"/>
</dbReference>
<dbReference type="Gene3D" id="2.60.120.10">
    <property type="entry name" value="Jelly Rolls"/>
    <property type="match status" value="1"/>
</dbReference>
<sequence>MAQTQPFMASCAELPQPLNVLGERITVLVDSGRSGGLELFRQQGDAGQGPPPHAHEWDETFYIVTGEVEIGAGDLSQRLGPGAVAHVPAGVTHWFRFVTDGEMISVTSRAGASRLFGALDAAIKAGATEKQALIPVILENGAVLRVAPQSARQATAEF</sequence>
<accession>A0ABS9ZB37</accession>
<dbReference type="Proteomes" id="UP001139104">
    <property type="component" value="Unassembled WGS sequence"/>
</dbReference>
<keyword evidence="3" id="KW-1185">Reference proteome</keyword>
<evidence type="ECO:0000259" key="1">
    <source>
        <dbReference type="Pfam" id="PF07883"/>
    </source>
</evidence>
<dbReference type="PANTHER" id="PTHR36440">
    <property type="entry name" value="PUTATIVE (AFU_ORTHOLOGUE AFUA_8G07350)-RELATED"/>
    <property type="match status" value="1"/>
</dbReference>
<dbReference type="InterPro" id="IPR014710">
    <property type="entry name" value="RmlC-like_jellyroll"/>
</dbReference>
<dbReference type="RefSeq" id="WP_243068446.1">
    <property type="nucleotide sequence ID" value="NZ_JAIVFK010000001.1"/>
</dbReference>
<dbReference type="PANTHER" id="PTHR36440:SF1">
    <property type="entry name" value="PUTATIVE (AFU_ORTHOLOGUE AFUA_8G07350)-RELATED"/>
    <property type="match status" value="1"/>
</dbReference>
<name>A0ABS9ZB37_9HYPH</name>
<protein>
    <submittedName>
        <fullName evidence="2">Cupin domain-containing protein</fullName>
    </submittedName>
</protein>
<dbReference type="SUPFAM" id="SSF51182">
    <property type="entry name" value="RmlC-like cupins"/>
    <property type="match status" value="1"/>
</dbReference>
<evidence type="ECO:0000313" key="2">
    <source>
        <dbReference type="EMBL" id="MCI4684555.1"/>
    </source>
</evidence>
<dbReference type="InterPro" id="IPR013096">
    <property type="entry name" value="Cupin_2"/>
</dbReference>
<dbReference type="InterPro" id="IPR011051">
    <property type="entry name" value="RmlC_Cupin_sf"/>
</dbReference>
<evidence type="ECO:0000313" key="3">
    <source>
        <dbReference type="Proteomes" id="UP001139104"/>
    </source>
</evidence>
<dbReference type="InterPro" id="IPR053146">
    <property type="entry name" value="QDO-like"/>
</dbReference>
<dbReference type="EMBL" id="JAIVFP010000001">
    <property type="protein sequence ID" value="MCI4684555.1"/>
    <property type="molecule type" value="Genomic_DNA"/>
</dbReference>
<comment type="caution">
    <text evidence="2">The sequence shown here is derived from an EMBL/GenBank/DDBJ whole genome shotgun (WGS) entry which is preliminary data.</text>
</comment>
<gene>
    <name evidence="2" type="ORF">K2U94_17580</name>
</gene>
<proteinExistence type="predicted"/>